<keyword evidence="3" id="KW-1185">Reference proteome</keyword>
<dbReference type="EMBL" id="JASPKY010000524">
    <property type="protein sequence ID" value="KAK9694028.1"/>
    <property type="molecule type" value="Genomic_DNA"/>
</dbReference>
<proteinExistence type="predicted"/>
<accession>A0AAW1IVM4</accession>
<feature type="region of interest" description="Disordered" evidence="1">
    <location>
        <begin position="44"/>
        <end position="76"/>
    </location>
</feature>
<evidence type="ECO:0000313" key="2">
    <source>
        <dbReference type="EMBL" id="KAK9694028.1"/>
    </source>
</evidence>
<feature type="compositionally biased region" description="Polar residues" evidence="1">
    <location>
        <begin position="56"/>
        <end position="70"/>
    </location>
</feature>
<name>A0AAW1IVM4_POPJA</name>
<dbReference type="AlphaFoldDB" id="A0AAW1IVM4"/>
<organism evidence="2 3">
    <name type="scientific">Popillia japonica</name>
    <name type="common">Japanese beetle</name>
    <dbReference type="NCBI Taxonomy" id="7064"/>
    <lineage>
        <taxon>Eukaryota</taxon>
        <taxon>Metazoa</taxon>
        <taxon>Ecdysozoa</taxon>
        <taxon>Arthropoda</taxon>
        <taxon>Hexapoda</taxon>
        <taxon>Insecta</taxon>
        <taxon>Pterygota</taxon>
        <taxon>Neoptera</taxon>
        <taxon>Endopterygota</taxon>
        <taxon>Coleoptera</taxon>
        <taxon>Polyphaga</taxon>
        <taxon>Scarabaeiformia</taxon>
        <taxon>Scarabaeidae</taxon>
        <taxon>Rutelinae</taxon>
        <taxon>Popillia</taxon>
    </lineage>
</organism>
<dbReference type="Proteomes" id="UP001458880">
    <property type="component" value="Unassembled WGS sequence"/>
</dbReference>
<reference evidence="2 3" key="1">
    <citation type="journal article" date="2024" name="BMC Genomics">
        <title>De novo assembly and annotation of Popillia japonica's genome with initial clues to its potential as an invasive pest.</title>
        <authorList>
            <person name="Cucini C."/>
            <person name="Boschi S."/>
            <person name="Funari R."/>
            <person name="Cardaioli E."/>
            <person name="Iannotti N."/>
            <person name="Marturano G."/>
            <person name="Paoli F."/>
            <person name="Bruttini M."/>
            <person name="Carapelli A."/>
            <person name="Frati F."/>
            <person name="Nardi F."/>
        </authorList>
    </citation>
    <scope>NUCLEOTIDE SEQUENCE [LARGE SCALE GENOMIC DNA]</scope>
    <source>
        <strain evidence="2">DMR45628</strain>
    </source>
</reference>
<evidence type="ECO:0000256" key="1">
    <source>
        <dbReference type="SAM" id="MobiDB-lite"/>
    </source>
</evidence>
<gene>
    <name evidence="2" type="ORF">QE152_g33811</name>
</gene>
<feature type="region of interest" description="Disordered" evidence="1">
    <location>
        <begin position="131"/>
        <end position="170"/>
    </location>
</feature>
<sequence length="267" mass="30558">MFKSEIIKLNNQNKQLLKEVAQLKESINSYIPVTTPINTRLIDGSTTSMKKGPISTARQDNGLSATNKTRSTSLTQEKTLQTKTTIKNNTDTVNIEATNTTVNYPDLHQQKPIENKNKNRMLLGAIKKNINSKASEDGNNDASEQTEFTTVNRRHKRKQNQNQNQNITRGTAKNIELKGIIRYAHLHVYGFEPDTSNDKITQYLITKNIENVKIQRIQSKRPTEYASYKISVPFELLDEARKPDLWPTGVSVNRFLERIWQKTQQVT</sequence>
<feature type="compositionally biased region" description="Polar residues" evidence="1">
    <location>
        <begin position="140"/>
        <end position="151"/>
    </location>
</feature>
<comment type="caution">
    <text evidence="2">The sequence shown here is derived from an EMBL/GenBank/DDBJ whole genome shotgun (WGS) entry which is preliminary data.</text>
</comment>
<protein>
    <submittedName>
        <fullName evidence="2">Uncharacterized protein</fullName>
    </submittedName>
</protein>
<evidence type="ECO:0000313" key="3">
    <source>
        <dbReference type="Proteomes" id="UP001458880"/>
    </source>
</evidence>